<dbReference type="InterPro" id="IPR050508">
    <property type="entry name" value="Methyltransf_Superfamily"/>
</dbReference>
<dbReference type="InterPro" id="IPR019734">
    <property type="entry name" value="TPR_rpt"/>
</dbReference>
<dbReference type="Gene3D" id="3.40.50.150">
    <property type="entry name" value="Vaccinia Virus protein VP39"/>
    <property type="match status" value="1"/>
</dbReference>
<dbReference type="Pfam" id="PF08241">
    <property type="entry name" value="Methyltransf_11"/>
    <property type="match status" value="1"/>
</dbReference>
<dbReference type="EMBL" id="PZZL01000007">
    <property type="protein sequence ID" value="PTM52830.1"/>
    <property type="molecule type" value="Genomic_DNA"/>
</dbReference>
<feature type="repeat" description="TPR" evidence="1">
    <location>
        <begin position="49"/>
        <end position="82"/>
    </location>
</feature>
<keyword evidence="4" id="KW-1185">Reference proteome</keyword>
<dbReference type="RefSeq" id="WP_245902079.1">
    <property type="nucleotide sequence ID" value="NZ_PZZL01000007.1"/>
</dbReference>
<dbReference type="GO" id="GO:0032259">
    <property type="term" value="P:methylation"/>
    <property type="evidence" value="ECO:0007669"/>
    <property type="project" value="UniProtKB-KW"/>
</dbReference>
<evidence type="ECO:0000313" key="4">
    <source>
        <dbReference type="Proteomes" id="UP000241808"/>
    </source>
</evidence>
<dbReference type="Gene3D" id="1.25.40.10">
    <property type="entry name" value="Tetratricopeptide repeat domain"/>
    <property type="match status" value="1"/>
</dbReference>
<name>A0A2T4Z016_9HYPH</name>
<gene>
    <name evidence="3" type="ORF">C8P69_107108</name>
</gene>
<dbReference type="InterPro" id="IPR013216">
    <property type="entry name" value="Methyltransf_11"/>
</dbReference>
<dbReference type="CDD" id="cd02440">
    <property type="entry name" value="AdoMet_MTases"/>
    <property type="match status" value="1"/>
</dbReference>
<reference evidence="3 4" key="1">
    <citation type="submission" date="2018-04" db="EMBL/GenBank/DDBJ databases">
        <title>Genomic Encyclopedia of Archaeal and Bacterial Type Strains, Phase II (KMG-II): from individual species to whole genera.</title>
        <authorList>
            <person name="Goeker M."/>
        </authorList>
    </citation>
    <scope>NUCLEOTIDE SEQUENCE [LARGE SCALE GENOMIC DNA]</scope>
    <source>
        <strain evidence="3 4">DSM 25521</strain>
    </source>
</reference>
<dbReference type="PANTHER" id="PTHR42912:SF93">
    <property type="entry name" value="N6-ADENOSINE-METHYLTRANSFERASE TMT1A"/>
    <property type="match status" value="1"/>
</dbReference>
<dbReference type="SMART" id="SM00028">
    <property type="entry name" value="TPR"/>
    <property type="match status" value="2"/>
</dbReference>
<dbReference type="Proteomes" id="UP000241808">
    <property type="component" value="Unassembled WGS sequence"/>
</dbReference>
<keyword evidence="3" id="KW-0489">Methyltransferase</keyword>
<evidence type="ECO:0000259" key="2">
    <source>
        <dbReference type="Pfam" id="PF08241"/>
    </source>
</evidence>
<protein>
    <submittedName>
        <fullName evidence="3">Putative TPR repeat methyltransferase</fullName>
    </submittedName>
</protein>
<dbReference type="PROSITE" id="PS50005">
    <property type="entry name" value="TPR"/>
    <property type="match status" value="1"/>
</dbReference>
<comment type="caution">
    <text evidence="3">The sequence shown here is derived from an EMBL/GenBank/DDBJ whole genome shotgun (WGS) entry which is preliminary data.</text>
</comment>
<dbReference type="SUPFAM" id="SSF48452">
    <property type="entry name" value="TPR-like"/>
    <property type="match status" value="1"/>
</dbReference>
<proteinExistence type="predicted"/>
<dbReference type="InterPro" id="IPR029063">
    <property type="entry name" value="SAM-dependent_MTases_sf"/>
</dbReference>
<feature type="domain" description="Methyltransferase type 11" evidence="2">
    <location>
        <begin position="155"/>
        <end position="246"/>
    </location>
</feature>
<evidence type="ECO:0000313" key="3">
    <source>
        <dbReference type="EMBL" id="PTM52830.1"/>
    </source>
</evidence>
<dbReference type="PANTHER" id="PTHR42912">
    <property type="entry name" value="METHYLTRANSFERASE"/>
    <property type="match status" value="1"/>
</dbReference>
<sequence length="311" mass="32433">MTLPPAFRSSGDLLADRRYDYAMAAKAEGDLVAAADLLVQALEIAPRWVAGWFALGEVEAARGETAAAEAALARALALDPDDALGARLLLARLGRGEAQEAMSEAYIRTLYDDYAPRFEKALREGLSYRAPEILRDAVVAASAALGREPAFARMLDLGCGTGLAGPVFAPLAVAIDGVDLSPRMVDLARQKGVYRTLAVGDLTQFLDGEAEASADLVLAADVLIYVADLGPVFAGAARVLRPGGLLGFTVEAHDGDGLMLHASLRYAHGRDLIETGLAAAGLAIASLERVVLRTEGGAPVAGWAVIAAKGR</sequence>
<keyword evidence="1" id="KW-0802">TPR repeat</keyword>
<accession>A0A2T4Z016</accession>
<dbReference type="SUPFAM" id="SSF53335">
    <property type="entry name" value="S-adenosyl-L-methionine-dependent methyltransferases"/>
    <property type="match status" value="1"/>
</dbReference>
<evidence type="ECO:0000256" key="1">
    <source>
        <dbReference type="PROSITE-ProRule" id="PRU00339"/>
    </source>
</evidence>
<keyword evidence="3" id="KW-0808">Transferase</keyword>
<dbReference type="Pfam" id="PF13428">
    <property type="entry name" value="TPR_14"/>
    <property type="match status" value="1"/>
</dbReference>
<dbReference type="AlphaFoldDB" id="A0A2T4Z016"/>
<dbReference type="GO" id="GO:0008757">
    <property type="term" value="F:S-adenosylmethionine-dependent methyltransferase activity"/>
    <property type="evidence" value="ECO:0007669"/>
    <property type="project" value="InterPro"/>
</dbReference>
<dbReference type="InterPro" id="IPR011990">
    <property type="entry name" value="TPR-like_helical_dom_sf"/>
</dbReference>
<organism evidence="3 4">
    <name type="scientific">Phreatobacter oligotrophus</name>
    <dbReference type="NCBI Taxonomy" id="1122261"/>
    <lineage>
        <taxon>Bacteria</taxon>
        <taxon>Pseudomonadati</taxon>
        <taxon>Pseudomonadota</taxon>
        <taxon>Alphaproteobacteria</taxon>
        <taxon>Hyphomicrobiales</taxon>
        <taxon>Phreatobacteraceae</taxon>
        <taxon>Phreatobacter</taxon>
    </lineage>
</organism>